<keyword evidence="5" id="KW-0573">Peptidoglycan synthesis</keyword>
<reference evidence="9 10" key="1">
    <citation type="submission" date="2018-10" db="EMBL/GenBank/DDBJ databases">
        <title>Genomic Encyclopedia of Archaeal and Bacterial Type Strains, Phase II (KMG-II): from individual species to whole genera.</title>
        <authorList>
            <person name="Goeker M."/>
        </authorList>
    </citation>
    <scope>NUCLEOTIDE SEQUENCE [LARGE SCALE GENOMIC DNA]</scope>
    <source>
        <strain evidence="9 10">RP-AC37</strain>
    </source>
</reference>
<feature type="transmembrane region" description="Helical" evidence="8">
    <location>
        <begin position="405"/>
        <end position="426"/>
    </location>
</feature>
<dbReference type="PANTHER" id="PTHR47019">
    <property type="entry name" value="LIPID II FLIPPASE MURJ"/>
    <property type="match status" value="1"/>
</dbReference>
<feature type="transmembrane region" description="Helical" evidence="8">
    <location>
        <begin position="339"/>
        <end position="358"/>
    </location>
</feature>
<feature type="transmembrane region" description="Helical" evidence="8">
    <location>
        <begin position="468"/>
        <end position="493"/>
    </location>
</feature>
<comment type="subcellular location">
    <subcellularLocation>
        <location evidence="1">Cell membrane</location>
        <topology evidence="1">Multi-pass membrane protein</topology>
    </subcellularLocation>
</comment>
<evidence type="ECO:0000256" key="7">
    <source>
        <dbReference type="ARBA" id="ARBA00023136"/>
    </source>
</evidence>
<dbReference type="PRINTS" id="PR01806">
    <property type="entry name" value="VIRFACTRMVIN"/>
</dbReference>
<dbReference type="GO" id="GO:0008360">
    <property type="term" value="P:regulation of cell shape"/>
    <property type="evidence" value="ECO:0007669"/>
    <property type="project" value="UniProtKB-KW"/>
</dbReference>
<evidence type="ECO:0000313" key="10">
    <source>
        <dbReference type="Proteomes" id="UP000281955"/>
    </source>
</evidence>
<feature type="transmembrane region" description="Helical" evidence="8">
    <location>
        <begin position="145"/>
        <end position="165"/>
    </location>
</feature>
<feature type="transmembrane region" description="Helical" evidence="8">
    <location>
        <begin position="172"/>
        <end position="192"/>
    </location>
</feature>
<dbReference type="RefSeq" id="WP_121192843.1">
    <property type="nucleotide sequence ID" value="NZ_RBWV01000010.1"/>
</dbReference>
<evidence type="ECO:0000256" key="8">
    <source>
        <dbReference type="SAM" id="Phobius"/>
    </source>
</evidence>
<evidence type="ECO:0000256" key="6">
    <source>
        <dbReference type="ARBA" id="ARBA00022989"/>
    </source>
</evidence>
<gene>
    <name evidence="9" type="ORF">CLV35_1556</name>
</gene>
<comment type="caution">
    <text evidence="9">The sequence shown here is derived from an EMBL/GenBank/DDBJ whole genome shotgun (WGS) entry which is preliminary data.</text>
</comment>
<evidence type="ECO:0000313" key="9">
    <source>
        <dbReference type="EMBL" id="RKS77854.1"/>
    </source>
</evidence>
<dbReference type="OrthoDB" id="4350032at2"/>
<dbReference type="Pfam" id="PF03023">
    <property type="entry name" value="MurJ"/>
    <property type="match status" value="1"/>
</dbReference>
<dbReference type="GO" id="GO:0015648">
    <property type="term" value="F:lipid-linked peptidoglycan transporter activity"/>
    <property type="evidence" value="ECO:0007669"/>
    <property type="project" value="TreeGrafter"/>
</dbReference>
<evidence type="ECO:0000256" key="3">
    <source>
        <dbReference type="ARBA" id="ARBA00022692"/>
    </source>
</evidence>
<sequence length="538" mass="53499">MTATRSRVGDGVAGAALLVAAVTVLSRAAGFGRTLGFSYGVGKTCLGSAYTTANTVPNVLFEVVAGGALAGVVVPLLARAFRDGDRAHVDDVCSALVTWTLAVLVPLAAVAALAGPVVAKALAGSGGGSAGCTAGVLSDAVARMVLVFAPQIPLYGLAVVSAGILQSQQRFFAAAFAPLVSSVVVVSAYVWFGALFDARSWPRADLPGKTEAVLTVGTTAGVLALALTTLVPMLASGVRLRPTFRFPPGVAVRARSLALAGLAALLAQQLLTVVVVVVANARLRDGGLVVYTFAWTLYLLPYAVLAVPLATSAFPALARHAEHDERDAYAAVAARTTRAVVLAAALGAGLLAGTARPLSQLLDAPGDAPAVLVSRALVTFAPGLLGYALVAHLGRALYALHAGRAAATATVAGWLTAAVLDVVLGTTLPSGWVVAGFGAANSVGMTVAGVLLLRALRARAGSASTSSLGPTLTTGLAAALTCACAAGALSALLAPQGRLTGLLAGLVAAGGGAAAYGACAALLDRAGLRELARGLRAR</sequence>
<dbReference type="InterPro" id="IPR051050">
    <property type="entry name" value="Lipid_II_flippase_MurJ/MviN"/>
</dbReference>
<dbReference type="InterPro" id="IPR004268">
    <property type="entry name" value="MurJ"/>
</dbReference>
<dbReference type="InParanoid" id="A0A420XSK8"/>
<dbReference type="AlphaFoldDB" id="A0A420XSK8"/>
<feature type="transmembrane region" description="Helical" evidence="8">
    <location>
        <begin position="370"/>
        <end position="393"/>
    </location>
</feature>
<feature type="transmembrane region" description="Helical" evidence="8">
    <location>
        <begin position="59"/>
        <end position="81"/>
    </location>
</feature>
<feature type="transmembrane region" description="Helical" evidence="8">
    <location>
        <begin position="299"/>
        <end position="318"/>
    </location>
</feature>
<feature type="transmembrane region" description="Helical" evidence="8">
    <location>
        <begin position="432"/>
        <end position="456"/>
    </location>
</feature>
<proteinExistence type="predicted"/>
<dbReference type="GO" id="GO:0034204">
    <property type="term" value="P:lipid translocation"/>
    <property type="evidence" value="ECO:0007669"/>
    <property type="project" value="TreeGrafter"/>
</dbReference>
<evidence type="ECO:0000256" key="1">
    <source>
        <dbReference type="ARBA" id="ARBA00004651"/>
    </source>
</evidence>
<feature type="transmembrane region" description="Helical" evidence="8">
    <location>
        <begin position="256"/>
        <end position="279"/>
    </location>
</feature>
<feature type="transmembrane region" description="Helical" evidence="8">
    <location>
        <begin position="93"/>
        <end position="114"/>
    </location>
</feature>
<keyword evidence="10" id="KW-1185">Reference proteome</keyword>
<feature type="transmembrane region" description="Helical" evidence="8">
    <location>
        <begin position="212"/>
        <end position="235"/>
    </location>
</feature>
<evidence type="ECO:0000256" key="4">
    <source>
        <dbReference type="ARBA" id="ARBA00022960"/>
    </source>
</evidence>
<organism evidence="9 10">
    <name type="scientific">Motilibacter peucedani</name>
    <dbReference type="NCBI Taxonomy" id="598650"/>
    <lineage>
        <taxon>Bacteria</taxon>
        <taxon>Bacillati</taxon>
        <taxon>Actinomycetota</taxon>
        <taxon>Actinomycetes</taxon>
        <taxon>Motilibacterales</taxon>
        <taxon>Motilibacteraceae</taxon>
        <taxon>Motilibacter</taxon>
    </lineage>
</organism>
<keyword evidence="7 8" id="KW-0472">Membrane</keyword>
<keyword evidence="4" id="KW-0133">Cell shape</keyword>
<dbReference type="GO" id="GO:0005886">
    <property type="term" value="C:plasma membrane"/>
    <property type="evidence" value="ECO:0007669"/>
    <property type="project" value="UniProtKB-SubCell"/>
</dbReference>
<accession>A0A420XSK8</accession>
<protein>
    <submittedName>
        <fullName evidence="9">Putative peptidoglycan lipid II flippase</fullName>
    </submittedName>
</protein>
<name>A0A420XSK8_9ACTN</name>
<dbReference type="Proteomes" id="UP000281955">
    <property type="component" value="Unassembled WGS sequence"/>
</dbReference>
<evidence type="ECO:0000256" key="2">
    <source>
        <dbReference type="ARBA" id="ARBA00022475"/>
    </source>
</evidence>
<keyword evidence="3 8" id="KW-0812">Transmembrane</keyword>
<keyword evidence="2" id="KW-1003">Cell membrane</keyword>
<keyword evidence="6 8" id="KW-1133">Transmembrane helix</keyword>
<dbReference type="PANTHER" id="PTHR47019:SF1">
    <property type="entry name" value="LIPID II FLIPPASE MURJ"/>
    <property type="match status" value="1"/>
</dbReference>
<feature type="transmembrane region" description="Helical" evidence="8">
    <location>
        <begin position="499"/>
        <end position="523"/>
    </location>
</feature>
<dbReference type="GO" id="GO:0009252">
    <property type="term" value="P:peptidoglycan biosynthetic process"/>
    <property type="evidence" value="ECO:0007669"/>
    <property type="project" value="UniProtKB-KW"/>
</dbReference>
<evidence type="ECO:0000256" key="5">
    <source>
        <dbReference type="ARBA" id="ARBA00022984"/>
    </source>
</evidence>
<dbReference type="EMBL" id="RBWV01000010">
    <property type="protein sequence ID" value="RKS77854.1"/>
    <property type="molecule type" value="Genomic_DNA"/>
</dbReference>